<dbReference type="EMBL" id="AAKFGN010000016">
    <property type="protein sequence ID" value="ECR2660101.1"/>
    <property type="molecule type" value="Genomic_DNA"/>
</dbReference>
<evidence type="ECO:0000313" key="3">
    <source>
        <dbReference type="EMBL" id="HAD2189910.1"/>
    </source>
</evidence>
<evidence type="ECO:0000313" key="7">
    <source>
        <dbReference type="EMBL" id="HAD2402708.1"/>
    </source>
</evidence>
<dbReference type="Pfam" id="PF14072">
    <property type="entry name" value="DndB"/>
    <property type="match status" value="1"/>
</dbReference>
<dbReference type="AlphaFoldDB" id="A0A3Z0JB36"/>
<evidence type="ECO:0000313" key="9">
    <source>
        <dbReference type="EMBL" id="HAD2886880.1"/>
    </source>
</evidence>
<evidence type="ECO:0000313" key="6">
    <source>
        <dbReference type="EMBL" id="HAD2307932.1"/>
    </source>
</evidence>
<organism evidence="9">
    <name type="scientific">Salmonella enterica I</name>
    <dbReference type="NCBI Taxonomy" id="59201"/>
    <lineage>
        <taxon>Bacteria</taxon>
        <taxon>Pseudomonadati</taxon>
        <taxon>Pseudomonadota</taxon>
        <taxon>Gammaproteobacteria</taxon>
        <taxon>Enterobacterales</taxon>
        <taxon>Enterobacteriaceae</taxon>
        <taxon>Salmonella</taxon>
    </lineage>
</organism>
<evidence type="ECO:0000313" key="4">
    <source>
        <dbReference type="EMBL" id="HAD2194636.1"/>
    </source>
</evidence>
<evidence type="ECO:0000313" key="1">
    <source>
        <dbReference type="EMBL" id="ECR2660101.1"/>
    </source>
</evidence>
<dbReference type="EMBL" id="DAAOAI010000006">
    <property type="protein sequence ID" value="HAD2189910.1"/>
    <property type="molecule type" value="Genomic_DNA"/>
</dbReference>
<accession>A0A3Z0JB36</accession>
<reference evidence="9" key="2">
    <citation type="submission" date="2019-01" db="EMBL/GenBank/DDBJ databases">
        <authorList>
            <consortium name="NCBI Pathogen Detection Project"/>
        </authorList>
    </citation>
    <scope>NUCLEOTIDE SEQUENCE</scope>
    <source>
        <strain evidence="9">Salmonella enterica subsp. enterica</strain>
    </source>
</reference>
<protein>
    <submittedName>
        <fullName evidence="9">DGQHR domain-containing protein</fullName>
    </submittedName>
</protein>
<dbReference type="EMBL" id="DAAOBA010000006">
    <property type="protein sequence ID" value="HAD2279372.1"/>
    <property type="molecule type" value="Genomic_DNA"/>
</dbReference>
<proteinExistence type="predicted"/>
<dbReference type="EMBL" id="DAAOBH010000006">
    <property type="protein sequence ID" value="HAD2307932.1"/>
    <property type="molecule type" value="Genomic_DNA"/>
</dbReference>
<dbReference type="EMBL" id="DAAOCB010000007">
    <property type="protein sequence ID" value="HAD2402708.1"/>
    <property type="molecule type" value="Genomic_DNA"/>
</dbReference>
<dbReference type="EMBL" id="AAKUZR010000005">
    <property type="protein sequence ID" value="ECW0164470.1"/>
    <property type="molecule type" value="Genomic_DNA"/>
</dbReference>
<dbReference type="InterPro" id="IPR017601">
    <property type="entry name" value="DGQHR-contain_dom"/>
</dbReference>
<dbReference type="RefSeq" id="WP_000034527.1">
    <property type="nucleotide sequence ID" value="NZ_CP129109.1"/>
</dbReference>
<gene>
    <name evidence="1" type="ORF">F1J57_15305</name>
    <name evidence="2" type="ORF">F3E75_06150</name>
    <name evidence="3" type="ORF">G1G64_07755</name>
    <name evidence="6" type="ORF">G1G67_07905</name>
    <name evidence="4" type="ORF">G1G69_07905</name>
    <name evidence="5" type="ORF">G1G74_07960</name>
    <name evidence="7" type="ORF">G1G83_09015</name>
    <name evidence="9" type="ORF">G1H25_08275</name>
    <name evidence="8" type="ORF">G1H50_09505</name>
</gene>
<evidence type="ECO:0000313" key="8">
    <source>
        <dbReference type="EMBL" id="HAD2521527.1"/>
    </source>
</evidence>
<dbReference type="InterPro" id="IPR017642">
    <property type="entry name" value="DNA_S_mod_DndB"/>
</dbReference>
<dbReference type="CDD" id="cd16414">
    <property type="entry name" value="dndB_like"/>
    <property type="match status" value="1"/>
</dbReference>
<dbReference type="NCBIfam" id="TIGR03187">
    <property type="entry name" value="DGQHR"/>
    <property type="match status" value="1"/>
</dbReference>
<dbReference type="EMBL" id="DAAOAH010000006">
    <property type="protein sequence ID" value="HAD2194636.1"/>
    <property type="molecule type" value="Genomic_DNA"/>
</dbReference>
<dbReference type="EMBL" id="DAAOCV010000007">
    <property type="protein sequence ID" value="HAD2521527.1"/>
    <property type="molecule type" value="Genomic_DNA"/>
</dbReference>
<reference evidence="1" key="3">
    <citation type="submission" date="2019-09" db="EMBL/GenBank/DDBJ databases">
        <authorList>
            <person name="Ashton P.M."/>
            <person name="Dallman T."/>
            <person name="Nair S."/>
            <person name="De Pinna E."/>
            <person name="Peters T."/>
            <person name="Grant K."/>
        </authorList>
    </citation>
    <scope>NUCLEOTIDE SEQUENCE</scope>
    <source>
        <strain evidence="1">797590</strain>
        <strain evidence="2">802759</strain>
    </source>
</reference>
<evidence type="ECO:0000313" key="2">
    <source>
        <dbReference type="EMBL" id="ECW0164470.1"/>
    </source>
</evidence>
<name>A0A3Z0JB36_SALET</name>
<sequence length="354" mass="39817">MSKIGDYFFEFPASRGLQGNTVVLMMTVPARALTRVLASDNHGNTLERSQRELNPARAKKFYEYLRTAYEKKEPFIIPPLVGNCDSFIEFEEFGNTNVGVARFPMDAEIKLFDGQHRAAGIAEFCRTYGEPIHIPMMLTHQLPLKTRQQFFSDINNNVSKPSAAINMAYNGRDKIAQDMVSFLSSHAMFSEITDFEHNVVPAKSDLWISFKPLSDATAKFSGNGDELATSDIYDIWEAWLKLTAIKGIRHGCTPVEYKRDYIQFHAVMINAFGYAMQELLRHRPAHIIVQMIEELVNNSTMSELENFFLISSWSGVCASTEKDRATVIASVASQKAASVRLIQAITTKSFEVAA</sequence>
<evidence type="ECO:0000313" key="5">
    <source>
        <dbReference type="EMBL" id="HAD2279372.1"/>
    </source>
</evidence>
<dbReference type="EMBL" id="DAAOFU010000006">
    <property type="protein sequence ID" value="HAD2886880.1"/>
    <property type="molecule type" value="Genomic_DNA"/>
</dbReference>
<reference evidence="9" key="1">
    <citation type="journal article" date="2018" name="Genome Biol.">
        <title>SKESA: strategic k-mer extension for scrupulous assemblies.</title>
        <authorList>
            <person name="Souvorov A."/>
            <person name="Agarwala R."/>
            <person name="Lipman D.J."/>
        </authorList>
    </citation>
    <scope>NUCLEOTIDE SEQUENCE</scope>
    <source>
        <strain evidence="9">Salmonella enterica subsp. enterica</strain>
    </source>
</reference>
<comment type="caution">
    <text evidence="9">The sequence shown here is derived from an EMBL/GenBank/DDBJ whole genome shotgun (WGS) entry which is preliminary data.</text>
</comment>